<evidence type="ECO:0000313" key="4">
    <source>
        <dbReference type="Proteomes" id="UP000284706"/>
    </source>
</evidence>
<feature type="compositionally biased region" description="Basic and acidic residues" evidence="1">
    <location>
        <begin position="428"/>
        <end position="440"/>
    </location>
</feature>
<feature type="region of interest" description="Disordered" evidence="1">
    <location>
        <begin position="206"/>
        <end position="335"/>
    </location>
</feature>
<proteinExistence type="predicted"/>
<feature type="region of interest" description="Disordered" evidence="1">
    <location>
        <begin position="64"/>
        <end position="126"/>
    </location>
</feature>
<reference evidence="3 4" key="1">
    <citation type="journal article" date="2018" name="Evol. Lett.">
        <title>Horizontal gene cluster transfer increased hallucinogenic mushroom diversity.</title>
        <authorList>
            <person name="Reynolds H.T."/>
            <person name="Vijayakumar V."/>
            <person name="Gluck-Thaler E."/>
            <person name="Korotkin H.B."/>
            <person name="Matheny P.B."/>
            <person name="Slot J.C."/>
        </authorList>
    </citation>
    <scope>NUCLEOTIDE SEQUENCE [LARGE SCALE GENOMIC DNA]</scope>
    <source>
        <strain evidence="3 4">SRW20</strain>
    </source>
</reference>
<evidence type="ECO:0000256" key="2">
    <source>
        <dbReference type="SAM" id="SignalP"/>
    </source>
</evidence>
<gene>
    <name evidence="3" type="ORF">CVT26_001804</name>
</gene>
<dbReference type="AlphaFoldDB" id="A0A409Y3Y9"/>
<feature type="region of interest" description="Disordered" evidence="1">
    <location>
        <begin position="419"/>
        <end position="440"/>
    </location>
</feature>
<feature type="region of interest" description="Disordered" evidence="1">
    <location>
        <begin position="352"/>
        <end position="398"/>
    </location>
</feature>
<feature type="signal peptide" evidence="2">
    <location>
        <begin position="1"/>
        <end position="18"/>
    </location>
</feature>
<feature type="compositionally biased region" description="Low complexity" evidence="1">
    <location>
        <begin position="352"/>
        <end position="369"/>
    </location>
</feature>
<feature type="compositionally biased region" description="Low complexity" evidence="1">
    <location>
        <begin position="258"/>
        <end position="273"/>
    </location>
</feature>
<feature type="region of interest" description="Disordered" evidence="1">
    <location>
        <begin position="629"/>
        <end position="839"/>
    </location>
</feature>
<evidence type="ECO:0000313" key="3">
    <source>
        <dbReference type="EMBL" id="PPQ97756.1"/>
    </source>
</evidence>
<comment type="caution">
    <text evidence="3">The sequence shown here is derived from an EMBL/GenBank/DDBJ whole genome shotgun (WGS) entry which is preliminary data.</text>
</comment>
<protein>
    <submittedName>
        <fullName evidence="3">Uncharacterized protein</fullName>
    </submittedName>
</protein>
<feature type="chain" id="PRO_5019160280" evidence="2">
    <location>
        <begin position="19"/>
        <end position="983"/>
    </location>
</feature>
<dbReference type="Proteomes" id="UP000284706">
    <property type="component" value="Unassembled WGS sequence"/>
</dbReference>
<sequence>MLWRIWTLLVSVLRWMTPRPGFLLPMAVKGAAAGDRGKNGISGPNGSNWKEQKAEFLRNPSLRQSKQFQQQRQKQRQKDQQQQHRRKFFDFGFGSRSPSPSPHSPSPNEKGKGDAKPSNIYGKWRKRQPSTNAFVFVTPPLPPPTVTVQDFSNVPLPLSLVASTPDVEGALPPVRPPRPPSGPVPTVVVTPSTPMVHVTDFGVAGGGLGATGVQPHYQTQSRPSTRDSPDREPQHYRSSSGRHLSPEWLSQSPPPSSPAASSLTLALPTASESVASSHDGHARKSPVSSHSLGTGVGGHPNQAPARTNFSKPIPSPLAASTARHDSLPESDFGYETLSRGRESPLVFASSRFSVSSPSTPASSRPTSFTGVQYHQDPSVSWDHNRNAGPARQDAAPPLPLPHSSSDVIDSYVNFNSRTGSYTTSTPTKDGRTVGHDDGRGNKIGLGIHDPEDTNANTTFLSTVSEAGSFTTPPRSEAPVTRRVHLPDDDLDLLPYPEVFDLDMYFSNWRSSFHDHDHDHAQTSRLSLCVLRNAKAEDIQRMQILAQRQELQSRQNESVKDFMSFSPSPPPLHGYLGLIAADSVSEMNVPLGGSGMRGDDEHLFREKENRAPASARAQWSLRTKRFGHLEGEGMLGPTSHSRNHARSRSLATSFGSQIHENEGASGRQVEGEVRRDAYRPAASRPILRQVGNTVSSTAASETNSKKGSSLANPGSDTRPSIPTTSTSPASSATRSSLTSRVLIPPVPAPPVHARLPSSSLSSKNPRPPRPHLQITVPGLSQRVINRKKESELSPIKEAFHPPSLAILTPPPPSPTSPHSCPLTDSAHEEHHQGRRPRPPTLPIVIVSHHRFGSISDYGDGNDTDLEDHEGLYYRHHSESSEDEDEQDKVDGGGGPRHSYDSGGFKSRIPGHSRNGRRRESRQTRSRWSTSSLAYMDEEHGRQFLSFRSATALALLKHKLDFFTLCSWTQLNTSFSLSIFVLINA</sequence>
<evidence type="ECO:0000256" key="1">
    <source>
        <dbReference type="SAM" id="MobiDB-lite"/>
    </source>
</evidence>
<feature type="compositionally biased region" description="Low complexity" evidence="1">
    <location>
        <begin position="714"/>
        <end position="739"/>
    </location>
</feature>
<feature type="compositionally biased region" description="Basic and acidic residues" evidence="1">
    <location>
        <begin position="224"/>
        <end position="235"/>
    </location>
</feature>
<keyword evidence="2" id="KW-0732">Signal</keyword>
<feature type="compositionally biased region" description="Basic and acidic residues" evidence="1">
    <location>
        <begin position="668"/>
        <end position="677"/>
    </location>
</feature>
<dbReference type="EMBL" id="NHYE01001200">
    <property type="protein sequence ID" value="PPQ97756.1"/>
    <property type="molecule type" value="Genomic_DNA"/>
</dbReference>
<organism evidence="3 4">
    <name type="scientific">Gymnopilus dilepis</name>
    <dbReference type="NCBI Taxonomy" id="231916"/>
    <lineage>
        <taxon>Eukaryota</taxon>
        <taxon>Fungi</taxon>
        <taxon>Dikarya</taxon>
        <taxon>Basidiomycota</taxon>
        <taxon>Agaricomycotina</taxon>
        <taxon>Agaricomycetes</taxon>
        <taxon>Agaricomycetidae</taxon>
        <taxon>Agaricales</taxon>
        <taxon>Agaricineae</taxon>
        <taxon>Hymenogastraceae</taxon>
        <taxon>Gymnopilus</taxon>
    </lineage>
</organism>
<feature type="compositionally biased region" description="Polar residues" evidence="1">
    <location>
        <begin position="648"/>
        <end position="657"/>
    </location>
</feature>
<accession>A0A409Y3Y9</accession>
<feature type="compositionally biased region" description="Basic residues" evidence="1">
    <location>
        <begin position="907"/>
        <end position="918"/>
    </location>
</feature>
<dbReference type="InParanoid" id="A0A409Y3Y9"/>
<name>A0A409Y3Y9_9AGAR</name>
<feature type="compositionally biased region" description="Polar residues" evidence="1">
    <location>
        <begin position="689"/>
        <end position="713"/>
    </location>
</feature>
<feature type="region of interest" description="Disordered" evidence="1">
    <location>
        <begin position="874"/>
        <end position="927"/>
    </location>
</feature>
<keyword evidence="4" id="KW-1185">Reference proteome</keyword>